<sequence length="62" mass="6608">MAILSDDQRAAIAEIVDAVHDGSYWRVGILLERFVADVDLSDLTGLVALRSALANDAAAVRP</sequence>
<accession>A0ACD5ANH2</accession>
<dbReference type="Proteomes" id="UP001432251">
    <property type="component" value="Chromosome"/>
</dbReference>
<evidence type="ECO:0000313" key="2">
    <source>
        <dbReference type="Proteomes" id="UP001432251"/>
    </source>
</evidence>
<name>A0ACD5ANH2_9ACTN</name>
<reference evidence="1" key="1">
    <citation type="journal article" date="2025" name="Int. J. Syst. Evol. Microbiol.">
        <title>Streptomyces citrinus sp. nov., with yellow diffusible pigment.</title>
        <authorList>
            <person name="He Y."/>
            <person name="Yang E."/>
            <person name="Xu J."/>
            <person name="Sun Y."/>
            <person name="Sun L."/>
        </authorList>
    </citation>
    <scope>NUCLEOTIDE SEQUENCE</scope>
    <source>
        <strain evidence="1">Q6</strain>
    </source>
</reference>
<evidence type="ECO:0000313" key="1">
    <source>
        <dbReference type="EMBL" id="WWQ68756.1"/>
    </source>
</evidence>
<proteinExistence type="predicted"/>
<dbReference type="EMBL" id="CP146022">
    <property type="protein sequence ID" value="WWQ68756.1"/>
    <property type="molecule type" value="Genomic_DNA"/>
</dbReference>
<protein>
    <submittedName>
        <fullName evidence="1">Uncharacterized protein</fullName>
    </submittedName>
</protein>
<organism evidence="1 2">
    <name type="scientific">Streptomyces citrinus</name>
    <dbReference type="NCBI Taxonomy" id="3118173"/>
    <lineage>
        <taxon>Bacteria</taxon>
        <taxon>Bacillati</taxon>
        <taxon>Actinomycetota</taxon>
        <taxon>Actinomycetes</taxon>
        <taxon>Kitasatosporales</taxon>
        <taxon>Streptomycetaceae</taxon>
        <taxon>Streptomyces</taxon>
    </lineage>
</organism>
<gene>
    <name evidence="1" type="ORF">V2W30_39095</name>
</gene>
<keyword evidence="2" id="KW-1185">Reference proteome</keyword>